<evidence type="ECO:0000256" key="1">
    <source>
        <dbReference type="SAM" id="MobiDB-lite"/>
    </source>
</evidence>
<dbReference type="Proteomes" id="UP000245080">
    <property type="component" value="Unassembled WGS sequence"/>
</dbReference>
<reference evidence="2 3" key="1">
    <citation type="journal article" date="2018" name="Int. J. Syst. Evol. Microbiol.">
        <title>Lactobacillus bambusae sp. nov., isolated from a traditional fermented Ma-bamboo shoots of Taiwan.</title>
        <authorList>
            <person name="Wang L.-T."/>
        </authorList>
    </citation>
    <scope>NUCLEOTIDE SEQUENCE [LARGE SCALE GENOMIC DNA]</scope>
    <source>
        <strain evidence="2 3">BS-W1</strain>
    </source>
</reference>
<name>A0A2V1N1M5_9LACO</name>
<keyword evidence="3" id="KW-1185">Reference proteome</keyword>
<sequence length="230" mass="25760">MAYVGCPFHLLSIWGCIWVLGGNVMKKIVGLWLQRFADEGNDGADGAGIDAEQENQSEQENDPHQIVFKDQSELDSWFDKKMNKVTDTLHTKWQKELDTQKSYDEMTDDEKHEYDVTQREKELTDREEKLTVSENHVKVVNKLAKDGLPVGLADVFSAALKDESTLPDVYQAVTGTYRQAVKEGVDRQLALSAHAPSIGGDGTRKTAGETAAERRNGNRAPKGQNLWETH</sequence>
<feature type="compositionally biased region" description="Acidic residues" evidence="1">
    <location>
        <begin position="51"/>
        <end position="60"/>
    </location>
</feature>
<feature type="region of interest" description="Disordered" evidence="1">
    <location>
        <begin position="192"/>
        <end position="230"/>
    </location>
</feature>
<gene>
    <name evidence="2" type="ORF">DCM90_01945</name>
</gene>
<organism evidence="2 3">
    <name type="scientific">Levilactobacillus bambusae</name>
    <dbReference type="NCBI Taxonomy" id="2024736"/>
    <lineage>
        <taxon>Bacteria</taxon>
        <taxon>Bacillati</taxon>
        <taxon>Bacillota</taxon>
        <taxon>Bacilli</taxon>
        <taxon>Lactobacillales</taxon>
        <taxon>Lactobacillaceae</taxon>
        <taxon>Levilactobacillus</taxon>
    </lineage>
</organism>
<protein>
    <submittedName>
        <fullName evidence="2">Phage capsid protein</fullName>
    </submittedName>
</protein>
<dbReference type="Pfam" id="PF14265">
    <property type="entry name" value="DUF4355"/>
    <property type="match status" value="1"/>
</dbReference>
<dbReference type="OrthoDB" id="2329754at2"/>
<dbReference type="EMBL" id="QCXQ01000001">
    <property type="protein sequence ID" value="PWG00962.1"/>
    <property type="molecule type" value="Genomic_DNA"/>
</dbReference>
<evidence type="ECO:0000313" key="3">
    <source>
        <dbReference type="Proteomes" id="UP000245080"/>
    </source>
</evidence>
<proteinExistence type="predicted"/>
<evidence type="ECO:0000313" key="2">
    <source>
        <dbReference type="EMBL" id="PWG00962.1"/>
    </source>
</evidence>
<comment type="caution">
    <text evidence="2">The sequence shown here is derived from an EMBL/GenBank/DDBJ whole genome shotgun (WGS) entry which is preliminary data.</text>
</comment>
<feature type="region of interest" description="Disordered" evidence="1">
    <location>
        <begin position="43"/>
        <end position="62"/>
    </location>
</feature>
<dbReference type="AlphaFoldDB" id="A0A2V1N1M5"/>
<accession>A0A2V1N1M5</accession>
<dbReference type="InterPro" id="IPR025580">
    <property type="entry name" value="Gp46"/>
</dbReference>
<feature type="compositionally biased region" description="Basic and acidic residues" evidence="1">
    <location>
        <begin position="202"/>
        <end position="216"/>
    </location>
</feature>